<sequence>MHLSRRLGILTIVGAAALTPLVAAPAHAQDKAPKPPASIKAATITYVGGGCKLEMWRPYKNGRYLQQGTRWNCRWNGRAHYVKFESRLDQYRGAGIWRNKAKKKKTYSMVSSVYLNQNPSWKCSGGNQKYRNHTYGQRNHNGRPYATWESLRHPKKKLLEVRTRC</sequence>
<evidence type="ECO:0000313" key="2">
    <source>
        <dbReference type="EMBL" id="GAA2633687.1"/>
    </source>
</evidence>
<name>A0ABP6D6F3_9ACTN</name>
<feature type="chain" id="PRO_5046886191" evidence="1">
    <location>
        <begin position="29"/>
        <end position="165"/>
    </location>
</feature>
<dbReference type="EMBL" id="BAAATD010000018">
    <property type="protein sequence ID" value="GAA2633687.1"/>
    <property type="molecule type" value="Genomic_DNA"/>
</dbReference>
<protein>
    <submittedName>
        <fullName evidence="2">Uncharacterized protein</fullName>
    </submittedName>
</protein>
<organism evidence="2 3">
    <name type="scientific">Actinomadura fulvescens</name>
    <dbReference type="NCBI Taxonomy" id="46160"/>
    <lineage>
        <taxon>Bacteria</taxon>
        <taxon>Bacillati</taxon>
        <taxon>Actinomycetota</taxon>
        <taxon>Actinomycetes</taxon>
        <taxon>Streptosporangiales</taxon>
        <taxon>Thermomonosporaceae</taxon>
        <taxon>Actinomadura</taxon>
    </lineage>
</organism>
<reference evidence="3" key="1">
    <citation type="journal article" date="2019" name="Int. J. Syst. Evol. Microbiol.">
        <title>The Global Catalogue of Microorganisms (GCM) 10K type strain sequencing project: providing services to taxonomists for standard genome sequencing and annotation.</title>
        <authorList>
            <consortium name="The Broad Institute Genomics Platform"/>
            <consortium name="The Broad Institute Genome Sequencing Center for Infectious Disease"/>
            <person name="Wu L."/>
            <person name="Ma J."/>
        </authorList>
    </citation>
    <scope>NUCLEOTIDE SEQUENCE [LARGE SCALE GENOMIC DNA]</scope>
    <source>
        <strain evidence="3">JCM 6833</strain>
    </source>
</reference>
<dbReference type="RefSeq" id="WP_344548241.1">
    <property type="nucleotide sequence ID" value="NZ_BAAATD010000018.1"/>
</dbReference>
<feature type="signal peptide" evidence="1">
    <location>
        <begin position="1"/>
        <end position="28"/>
    </location>
</feature>
<proteinExistence type="predicted"/>
<dbReference type="Proteomes" id="UP001501509">
    <property type="component" value="Unassembled WGS sequence"/>
</dbReference>
<comment type="caution">
    <text evidence="2">The sequence shown here is derived from an EMBL/GenBank/DDBJ whole genome shotgun (WGS) entry which is preliminary data.</text>
</comment>
<accession>A0ABP6D6F3</accession>
<evidence type="ECO:0000256" key="1">
    <source>
        <dbReference type="SAM" id="SignalP"/>
    </source>
</evidence>
<keyword evidence="1" id="KW-0732">Signal</keyword>
<gene>
    <name evidence="2" type="ORF">GCM10010411_85390</name>
</gene>
<keyword evidence="3" id="KW-1185">Reference proteome</keyword>
<evidence type="ECO:0000313" key="3">
    <source>
        <dbReference type="Proteomes" id="UP001501509"/>
    </source>
</evidence>